<proteinExistence type="predicted"/>
<dbReference type="Proteomes" id="UP000315400">
    <property type="component" value="Unassembled WGS sequence"/>
</dbReference>
<dbReference type="Pfam" id="PF11681">
    <property type="entry name" value="Phage_Tube_PhiTE"/>
    <property type="match status" value="1"/>
</dbReference>
<dbReference type="EMBL" id="VIFK01000057">
    <property type="protein sequence ID" value="TQE99499.1"/>
    <property type="molecule type" value="Genomic_DNA"/>
</dbReference>
<accession>A0A540VRU5</accession>
<gene>
    <name evidence="1" type="ORF">FKY71_08310</name>
</gene>
<sequence length="150" mass="15950">MSQVYTYAADAVRIIAGGVPLSGLADGTFVSIERDEQAFNKVTGADGSTSRAKTANRAGMITVTLQQTSPGNDTLSGYMIADEQSNDGVFSLLIKDTSGRTLHFAGAAWVQQKPPEAFGKEVNDREWVLDCARIDSFVGGNISQSGQVQE</sequence>
<dbReference type="AlphaFoldDB" id="A0A540VRU5"/>
<dbReference type="NCBIfam" id="NF047581">
    <property type="entry name" value="gp105_phage_fam"/>
    <property type="match status" value="1"/>
</dbReference>
<reference evidence="1 2" key="1">
    <citation type="submission" date="2019-06" db="EMBL/GenBank/DDBJ databases">
        <title>Metagenome assembled Genome of Spiribacter salinus SL48-SHIP from the microbial mat of Salt Lake 48 (Novosibirsk region, Russia).</title>
        <authorList>
            <person name="Shipova A."/>
            <person name="Rozanov A.S."/>
            <person name="Bryanskaya A.V."/>
            <person name="Peltek S.E."/>
        </authorList>
    </citation>
    <scope>NUCLEOTIDE SEQUENCE [LARGE SCALE GENOMIC DNA]</scope>
    <source>
        <strain evidence="1">SL48-SHIP-2</strain>
    </source>
</reference>
<protein>
    <submittedName>
        <fullName evidence="1">DUF3277 family protein</fullName>
    </submittedName>
</protein>
<evidence type="ECO:0000313" key="2">
    <source>
        <dbReference type="Proteomes" id="UP000315400"/>
    </source>
</evidence>
<evidence type="ECO:0000313" key="1">
    <source>
        <dbReference type="EMBL" id="TQE99499.1"/>
    </source>
</evidence>
<name>A0A540VRU5_9GAMM</name>
<comment type="caution">
    <text evidence="1">The sequence shown here is derived from an EMBL/GenBank/DDBJ whole genome shotgun (WGS) entry which is preliminary data.</text>
</comment>
<organism evidence="1 2">
    <name type="scientific">Spiribacter salinus</name>
    <dbReference type="NCBI Taxonomy" id="1335746"/>
    <lineage>
        <taxon>Bacteria</taxon>
        <taxon>Pseudomonadati</taxon>
        <taxon>Pseudomonadota</taxon>
        <taxon>Gammaproteobacteria</taxon>
        <taxon>Chromatiales</taxon>
        <taxon>Ectothiorhodospiraceae</taxon>
        <taxon>Spiribacter</taxon>
    </lineage>
</organism>
<dbReference type="InterPro" id="IPR021695">
    <property type="entry name" value="Phage_KPP10_Orf10"/>
</dbReference>